<accession>A0A162SY07</accession>
<proteinExistence type="predicted"/>
<keyword evidence="1" id="KW-0812">Transmembrane</keyword>
<dbReference type="Proteomes" id="UP000076858">
    <property type="component" value="Unassembled WGS sequence"/>
</dbReference>
<sequence>MDETGETEESLLTCLGKRLVILNGLLLFTFLFFGKGEVVLILHHHSERK</sequence>
<organism evidence="2 3">
    <name type="scientific">Daphnia magna</name>
    <dbReference type="NCBI Taxonomy" id="35525"/>
    <lineage>
        <taxon>Eukaryota</taxon>
        <taxon>Metazoa</taxon>
        <taxon>Ecdysozoa</taxon>
        <taxon>Arthropoda</taxon>
        <taxon>Crustacea</taxon>
        <taxon>Branchiopoda</taxon>
        <taxon>Diplostraca</taxon>
        <taxon>Cladocera</taxon>
        <taxon>Anomopoda</taxon>
        <taxon>Daphniidae</taxon>
        <taxon>Daphnia</taxon>
    </lineage>
</organism>
<comment type="caution">
    <text evidence="2">The sequence shown here is derived from an EMBL/GenBank/DDBJ whole genome shotgun (WGS) entry which is preliminary data.</text>
</comment>
<reference evidence="2 3" key="1">
    <citation type="submission" date="2016-03" db="EMBL/GenBank/DDBJ databases">
        <title>EvidentialGene: Evidence-directed Construction of Genes on Genomes.</title>
        <authorList>
            <person name="Gilbert D.G."/>
            <person name="Choi J.-H."/>
            <person name="Mockaitis K."/>
            <person name="Colbourne J."/>
            <person name="Pfrender M."/>
        </authorList>
    </citation>
    <scope>NUCLEOTIDE SEQUENCE [LARGE SCALE GENOMIC DNA]</scope>
    <source>
        <strain evidence="2 3">Xinb3</strain>
        <tissue evidence="2">Complete organism</tissue>
    </source>
</reference>
<keyword evidence="1" id="KW-1133">Transmembrane helix</keyword>
<feature type="transmembrane region" description="Helical" evidence="1">
    <location>
        <begin position="20"/>
        <end position="42"/>
    </location>
</feature>
<dbReference type="AlphaFoldDB" id="A0A162SY07"/>
<evidence type="ECO:0000313" key="3">
    <source>
        <dbReference type="Proteomes" id="UP000076858"/>
    </source>
</evidence>
<keyword evidence="3" id="KW-1185">Reference proteome</keyword>
<gene>
    <name evidence="2" type="ORF">APZ42_011750</name>
</gene>
<evidence type="ECO:0000256" key="1">
    <source>
        <dbReference type="SAM" id="Phobius"/>
    </source>
</evidence>
<keyword evidence="1" id="KW-0472">Membrane</keyword>
<dbReference type="EMBL" id="LRGB01000024">
    <property type="protein sequence ID" value="KZS21726.1"/>
    <property type="molecule type" value="Genomic_DNA"/>
</dbReference>
<name>A0A162SY07_9CRUS</name>
<evidence type="ECO:0000313" key="2">
    <source>
        <dbReference type="EMBL" id="KZS21726.1"/>
    </source>
</evidence>
<protein>
    <submittedName>
        <fullName evidence="2">Uncharacterized protein</fullName>
    </submittedName>
</protein>